<evidence type="ECO:0000313" key="3">
    <source>
        <dbReference type="EMBL" id="AWX45336.1"/>
    </source>
</evidence>
<proteinExistence type="predicted"/>
<dbReference type="Proteomes" id="UP000248536">
    <property type="component" value="Chromosome"/>
</dbReference>
<gene>
    <name evidence="3" type="ORF">HME9304_02349</name>
</gene>
<dbReference type="PROSITE" id="PS51257">
    <property type="entry name" value="PROKAR_LIPOPROTEIN"/>
    <property type="match status" value="1"/>
</dbReference>
<accession>A0A2Z4LU21</accession>
<protein>
    <recommendedName>
        <fullName evidence="2">SusE outer membrane protein domain-containing protein</fullName>
    </recommendedName>
</protein>
<dbReference type="OrthoDB" id="975117at2"/>
<feature type="domain" description="SusE outer membrane protein" evidence="2">
    <location>
        <begin position="20"/>
        <end position="115"/>
    </location>
</feature>
<dbReference type="CDD" id="cd12956">
    <property type="entry name" value="CBM_SusE-F_like"/>
    <property type="match status" value="1"/>
</dbReference>
<dbReference type="AlphaFoldDB" id="A0A2Z4LU21"/>
<organism evidence="3 4">
    <name type="scientific">Flagellimonas maritima</name>
    <dbReference type="NCBI Taxonomy" id="1383885"/>
    <lineage>
        <taxon>Bacteria</taxon>
        <taxon>Pseudomonadati</taxon>
        <taxon>Bacteroidota</taxon>
        <taxon>Flavobacteriia</taxon>
        <taxon>Flavobacteriales</taxon>
        <taxon>Flavobacteriaceae</taxon>
        <taxon>Flagellimonas</taxon>
    </lineage>
</organism>
<feature type="region of interest" description="Disordered" evidence="1">
    <location>
        <begin position="283"/>
        <end position="304"/>
    </location>
</feature>
<dbReference type="Gene3D" id="2.60.40.3620">
    <property type="match status" value="2"/>
</dbReference>
<evidence type="ECO:0000259" key="2">
    <source>
        <dbReference type="Pfam" id="PF14292"/>
    </source>
</evidence>
<dbReference type="EMBL" id="CP030104">
    <property type="protein sequence ID" value="AWX45336.1"/>
    <property type="molecule type" value="Genomic_DNA"/>
</dbReference>
<name>A0A2Z4LU21_9FLAO</name>
<sequence>MKYLVKFLTLILVFSIIGCDDEDPVTIASVVAAPSISSELNGSTVVLTEATSSNVAVTFTWSPADFDVTTVENYELLMGMAGNEFATAHSFGTTSNTFVSLTVNEFNNLLIDPDIFNQTVMRDENDNIIPAQMEAKVIASLGSLTMESDVITFSVVPFEASEPAPLEDFFVVGSFLAASGYGNDWTPADAVQILATEEDDVSFEGFVFMADDGSQYKFLPTNESFDGDYGDTGDSDGSFSGTIEQEDEVNCGTPDGTGGYYLIRMNSETLTYSLDKTSWAVTGEATPNGWPDDNDPEGSADQDMTYDPDTKTWSIDVNLTAGEFKFRANDAWDLNLGGDDNGDGSMDFGGGNLSIDAGGSYRIVLDLSNSRQYTYSVTPN</sequence>
<dbReference type="KEGG" id="spon:HME9304_02349"/>
<dbReference type="Pfam" id="PF14292">
    <property type="entry name" value="SusE"/>
    <property type="match status" value="1"/>
</dbReference>
<feature type="compositionally biased region" description="Acidic residues" evidence="1">
    <location>
        <begin position="292"/>
        <end position="304"/>
    </location>
</feature>
<evidence type="ECO:0000313" key="4">
    <source>
        <dbReference type="Proteomes" id="UP000248536"/>
    </source>
</evidence>
<keyword evidence="4" id="KW-1185">Reference proteome</keyword>
<evidence type="ECO:0000256" key="1">
    <source>
        <dbReference type="SAM" id="MobiDB-lite"/>
    </source>
</evidence>
<dbReference type="RefSeq" id="WP_112378738.1">
    <property type="nucleotide sequence ID" value="NZ_CP030104.1"/>
</dbReference>
<dbReference type="InterPro" id="IPR025970">
    <property type="entry name" value="SusE"/>
</dbReference>
<reference evidence="3 4" key="1">
    <citation type="submission" date="2018-06" db="EMBL/GenBank/DDBJ databases">
        <title>Spongiibacterium sp. HME9304 Genome sequencing and assembly.</title>
        <authorList>
            <person name="Kang H."/>
            <person name="Kim H."/>
            <person name="Joh K."/>
        </authorList>
    </citation>
    <scope>NUCLEOTIDE SEQUENCE [LARGE SCALE GENOMIC DNA]</scope>
    <source>
        <strain evidence="3 4">HME9304</strain>
    </source>
</reference>